<sequence length="152" mass="18364">MKLFTIKQILSSCQLLDEAGNIVAERLANFVFSTNERLKIKDQIYRIKYSGLFWEKTEYFDEKGNVVVMIDRVNQRIFHYQDRYTEIYFYRSKGFINITVSLYRFQDDALMMTFSFRNSFFKQKPKIETADDFNNLLLLTVFFHHNLRESED</sequence>
<organism evidence="1 2">
    <name type="scientific">Chryseobacterium mucoviscidosis</name>
    <dbReference type="NCBI Taxonomy" id="1945581"/>
    <lineage>
        <taxon>Bacteria</taxon>
        <taxon>Pseudomonadati</taxon>
        <taxon>Bacteroidota</taxon>
        <taxon>Flavobacteriia</taxon>
        <taxon>Flavobacteriales</taxon>
        <taxon>Weeksellaceae</taxon>
        <taxon>Chryseobacterium group</taxon>
        <taxon>Chryseobacterium</taxon>
    </lineage>
</organism>
<comment type="caution">
    <text evidence="1">The sequence shown here is derived from an EMBL/GenBank/DDBJ whole genome shotgun (WGS) entry which is preliminary data.</text>
</comment>
<evidence type="ECO:0000313" key="1">
    <source>
        <dbReference type="EMBL" id="OVE61804.1"/>
    </source>
</evidence>
<dbReference type="EMBL" id="MVAG01000057">
    <property type="protein sequence ID" value="OVE61804.1"/>
    <property type="molecule type" value="Genomic_DNA"/>
</dbReference>
<keyword evidence="2" id="KW-1185">Reference proteome</keyword>
<evidence type="ECO:0000313" key="2">
    <source>
        <dbReference type="Proteomes" id="UP000196355"/>
    </source>
</evidence>
<dbReference type="AlphaFoldDB" id="A0A202CDV7"/>
<accession>A0A202CDV7</accession>
<protein>
    <submittedName>
        <fullName evidence="1">Uncharacterized protein</fullName>
    </submittedName>
</protein>
<name>A0A202CDV7_9FLAO</name>
<gene>
    <name evidence="1" type="ORF">B0E34_02150</name>
</gene>
<reference evidence="2" key="1">
    <citation type="submission" date="2017-02" db="EMBL/GenBank/DDBJ databases">
        <authorList>
            <person name="Tetz G."/>
            <person name="Tetz V."/>
        </authorList>
    </citation>
    <scope>NUCLEOTIDE SEQUENCE [LARGE SCALE GENOMIC DNA]</scope>
    <source>
        <strain evidence="2">VT16-26</strain>
    </source>
</reference>
<dbReference type="RefSeq" id="WP_087706362.1">
    <property type="nucleotide sequence ID" value="NZ_MVAG01000057.1"/>
</dbReference>
<proteinExistence type="predicted"/>
<dbReference type="Proteomes" id="UP000196355">
    <property type="component" value="Unassembled WGS sequence"/>
</dbReference>